<reference evidence="1" key="2">
    <citation type="submission" date="2023-02" db="EMBL/GenBank/DDBJ databases">
        <title>'Rhodoalgimonas zhirmunskyi' gen. nov., isolated from a red alga.</title>
        <authorList>
            <person name="Nedashkovskaya O.I."/>
            <person name="Otstavnykh N.Y."/>
            <person name="Bystritskaya E.P."/>
            <person name="Balabanova L.A."/>
            <person name="Isaeva M.P."/>
        </authorList>
    </citation>
    <scope>NUCLEOTIDE SEQUENCE</scope>
    <source>
        <strain evidence="1">KCTC 52189</strain>
    </source>
</reference>
<gene>
    <name evidence="1" type="ORF">NO357_17240</name>
</gene>
<name>A0AAE3WFU9_9RHOB</name>
<proteinExistence type="predicted"/>
<dbReference type="EMBL" id="JANHAX010000006">
    <property type="protein sequence ID" value="MDQ2091650.1"/>
    <property type="molecule type" value="Genomic_DNA"/>
</dbReference>
<comment type="caution">
    <text evidence="1">The sequence shown here is derived from an EMBL/GenBank/DDBJ whole genome shotgun (WGS) entry which is preliminary data.</text>
</comment>
<dbReference type="RefSeq" id="WP_306736950.1">
    <property type="nucleotide sequence ID" value="NZ_JANHAX010000006.1"/>
</dbReference>
<accession>A0AAE3WFU9</accession>
<protein>
    <submittedName>
        <fullName evidence="1">Uncharacterized protein</fullName>
    </submittedName>
</protein>
<sequence>MTIKKTNSWLDWQLKHGSHEFPGPDGGTCINEAALVVAGFAYREVTGILDLPESFCPVISQYALTLNDAMPEGELLNRLRPFAARLSGSSDGRSVADLRGSYLAMQAAREFAPLALQKVDPAAAQRLKVVSSPEQAMAELDALAQIDWPDNVRETVGAANRALVRTLDLRDAIYTAELTAICAIRAAAVDDRAWDRAIEALECLLTIGKQADPIEVDLIERRAAEVLAVA</sequence>
<dbReference type="AlphaFoldDB" id="A0AAE3WFU9"/>
<evidence type="ECO:0000313" key="1">
    <source>
        <dbReference type="EMBL" id="MDQ2091650.1"/>
    </source>
</evidence>
<evidence type="ECO:0000313" key="2">
    <source>
        <dbReference type="Proteomes" id="UP001226762"/>
    </source>
</evidence>
<dbReference type="Proteomes" id="UP001226762">
    <property type="component" value="Unassembled WGS sequence"/>
</dbReference>
<organism evidence="1 2">
    <name type="scientific">Marimonas arenosa</name>
    <dbReference type="NCBI Taxonomy" id="1795305"/>
    <lineage>
        <taxon>Bacteria</taxon>
        <taxon>Pseudomonadati</taxon>
        <taxon>Pseudomonadota</taxon>
        <taxon>Alphaproteobacteria</taxon>
        <taxon>Rhodobacterales</taxon>
        <taxon>Paracoccaceae</taxon>
        <taxon>Marimonas</taxon>
    </lineage>
</organism>
<reference evidence="1" key="1">
    <citation type="submission" date="2022-07" db="EMBL/GenBank/DDBJ databases">
        <authorList>
            <person name="Otstavnykh N."/>
            <person name="Isaeva M."/>
            <person name="Bystritskaya E."/>
        </authorList>
    </citation>
    <scope>NUCLEOTIDE SEQUENCE</scope>
    <source>
        <strain evidence="1">KCTC 52189</strain>
    </source>
</reference>
<keyword evidence="2" id="KW-1185">Reference proteome</keyword>